<dbReference type="RefSeq" id="WP_245036030.1">
    <property type="nucleotide sequence ID" value="NZ_CP095075.1"/>
</dbReference>
<reference evidence="2" key="1">
    <citation type="submission" date="2022-04" db="EMBL/GenBank/DDBJ databases">
        <title>Halobacillus sp. isolated from saltern.</title>
        <authorList>
            <person name="Won M."/>
            <person name="Lee C.-M."/>
            <person name="Woen H.-Y."/>
            <person name="Kwon S.-W."/>
        </authorList>
    </citation>
    <scope>NUCLEOTIDE SEQUENCE</scope>
    <source>
        <strain evidence="2">SSHM10-5</strain>
    </source>
</reference>
<feature type="transmembrane region" description="Helical" evidence="1">
    <location>
        <begin position="303"/>
        <end position="325"/>
    </location>
</feature>
<evidence type="ECO:0008006" key="4">
    <source>
        <dbReference type="Google" id="ProtNLM"/>
    </source>
</evidence>
<evidence type="ECO:0000313" key="2">
    <source>
        <dbReference type="EMBL" id="UOR14006.1"/>
    </source>
</evidence>
<feature type="transmembrane region" description="Helical" evidence="1">
    <location>
        <begin position="71"/>
        <end position="95"/>
    </location>
</feature>
<feature type="transmembrane region" description="Helical" evidence="1">
    <location>
        <begin position="30"/>
        <end position="50"/>
    </location>
</feature>
<sequence>MCLIIGTMIGAGYASGRELWQFFGQDSSLAILLFTIMFMICCMSIMKISYEQKAGHYLPVLRKIVGRHLTGVYDGMIILYLFTTTVIMLAGSGATWQAFHFSYRLGVLALIIPLILLFVWDVKGIVTVNSFILPLLIGGLLFVLILFITDQNLSMFAHFNETSNWTAAFPFTALNVVPLIAVLGAIGNRMESKKEIWVASVGSGLVLGVVSYLYNNSLIQISEDIILYEIPLFAILKHYPFEMMVFMSVVMWVAIFTTAASGILGLVTRFRDYLRQPLWVLAMVTIAIMLPFTSLGFSTLIEYLYPLYGLLNLYVLASLLLSPFLHRFKIN</sequence>
<evidence type="ECO:0000313" key="3">
    <source>
        <dbReference type="Proteomes" id="UP000830326"/>
    </source>
</evidence>
<feature type="transmembrane region" description="Helical" evidence="1">
    <location>
        <begin position="101"/>
        <end position="119"/>
    </location>
</feature>
<dbReference type="EMBL" id="CP095075">
    <property type="protein sequence ID" value="UOR14006.1"/>
    <property type="molecule type" value="Genomic_DNA"/>
</dbReference>
<keyword evidence="1" id="KW-0472">Membrane</keyword>
<gene>
    <name evidence="2" type="ORF">MUO15_14195</name>
</gene>
<proteinExistence type="predicted"/>
<protein>
    <recommendedName>
        <fullName evidence="4">Membrane protein YkvI</fullName>
    </recommendedName>
</protein>
<name>A0ABY4HGG4_9BACI</name>
<accession>A0ABY4HGG4</accession>
<keyword evidence="3" id="KW-1185">Reference proteome</keyword>
<evidence type="ECO:0000256" key="1">
    <source>
        <dbReference type="SAM" id="Phobius"/>
    </source>
</evidence>
<feature type="transmembrane region" description="Helical" evidence="1">
    <location>
        <begin position="278"/>
        <end position="297"/>
    </location>
</feature>
<dbReference type="PANTHER" id="PTHR37814:SF1">
    <property type="entry name" value="MEMBRANE PROTEIN"/>
    <property type="match status" value="1"/>
</dbReference>
<dbReference type="Proteomes" id="UP000830326">
    <property type="component" value="Chromosome"/>
</dbReference>
<keyword evidence="1" id="KW-0812">Transmembrane</keyword>
<organism evidence="2 3">
    <name type="scientific">Halobacillus amylolyticus</name>
    <dbReference type="NCBI Taxonomy" id="2932259"/>
    <lineage>
        <taxon>Bacteria</taxon>
        <taxon>Bacillati</taxon>
        <taxon>Bacillota</taxon>
        <taxon>Bacilli</taxon>
        <taxon>Bacillales</taxon>
        <taxon>Bacillaceae</taxon>
        <taxon>Halobacillus</taxon>
    </lineage>
</organism>
<feature type="transmembrane region" description="Helical" evidence="1">
    <location>
        <begin position="243"/>
        <end position="266"/>
    </location>
</feature>
<dbReference type="InterPro" id="IPR038728">
    <property type="entry name" value="YkvI-like"/>
</dbReference>
<feature type="transmembrane region" description="Helical" evidence="1">
    <location>
        <begin position="196"/>
        <end position="214"/>
    </location>
</feature>
<keyword evidence="1" id="KW-1133">Transmembrane helix</keyword>
<feature type="transmembrane region" description="Helical" evidence="1">
    <location>
        <begin position="168"/>
        <end position="187"/>
    </location>
</feature>
<dbReference type="PANTHER" id="PTHR37814">
    <property type="entry name" value="CONSERVED MEMBRANE PROTEIN"/>
    <property type="match status" value="1"/>
</dbReference>
<feature type="transmembrane region" description="Helical" evidence="1">
    <location>
        <begin position="131"/>
        <end position="148"/>
    </location>
</feature>